<dbReference type="Proteomes" id="UP000054524">
    <property type="component" value="Unassembled WGS sequence"/>
</dbReference>
<feature type="transmembrane region" description="Helical" evidence="1">
    <location>
        <begin position="193"/>
        <end position="210"/>
    </location>
</feature>
<dbReference type="PROSITE" id="PS51257">
    <property type="entry name" value="PROKAR_LIPOPROTEIN"/>
    <property type="match status" value="1"/>
</dbReference>
<comment type="caution">
    <text evidence="2">The sequence shown here is derived from an EMBL/GenBank/DDBJ whole genome shotgun (WGS) entry which is preliminary data.</text>
</comment>
<keyword evidence="3" id="KW-1185">Reference proteome</keyword>
<protein>
    <submittedName>
        <fullName evidence="2">Uncharacterized protein</fullName>
    </submittedName>
</protein>
<keyword evidence="1" id="KW-1133">Transmembrane helix</keyword>
<evidence type="ECO:0000313" key="3">
    <source>
        <dbReference type="Proteomes" id="UP000054524"/>
    </source>
</evidence>
<dbReference type="EMBL" id="AKIJ01000001">
    <property type="protein sequence ID" value="KFG27480.1"/>
    <property type="molecule type" value="Genomic_DNA"/>
</dbReference>
<feature type="transmembrane region" description="Helical" evidence="1">
    <location>
        <begin position="9"/>
        <end position="42"/>
    </location>
</feature>
<reference evidence="2 3" key="1">
    <citation type="journal article" date="2014" name="Genome Announc.">
        <title>Genome Sequence of the Microsporidian Species Nematocida sp1 Strain ERTm6 (ATCC PRA-372).</title>
        <authorList>
            <person name="Bakowski M.A."/>
            <person name="Priest M."/>
            <person name="Young S."/>
            <person name="Cuomo C.A."/>
            <person name="Troemel E.R."/>
        </authorList>
    </citation>
    <scope>NUCLEOTIDE SEQUENCE [LARGE SCALE GENOMIC DNA]</scope>
    <source>
        <strain evidence="2 3">ERTm6</strain>
    </source>
</reference>
<dbReference type="HOGENOM" id="CLU_1210128_0_0_1"/>
<dbReference type="GeneID" id="77675532"/>
<dbReference type="RefSeq" id="XP_052906035.1">
    <property type="nucleotide sequence ID" value="XM_053048210.1"/>
</dbReference>
<keyword evidence="1" id="KW-0472">Membrane</keyword>
<feature type="transmembrane region" description="Helical" evidence="1">
    <location>
        <begin position="94"/>
        <end position="115"/>
    </location>
</feature>
<accession>A0A086J5R2</accession>
<keyword evidence="1" id="KW-0812">Transmembrane</keyword>
<gene>
    <name evidence="2" type="ORF">NESG_00559</name>
</gene>
<organism evidence="2 3">
    <name type="scientific">Nematocida ausubeli (strain ATCC PRA-371 / ERTm2)</name>
    <name type="common">Nematode killer fungus</name>
    <dbReference type="NCBI Taxonomy" id="1913371"/>
    <lineage>
        <taxon>Eukaryota</taxon>
        <taxon>Fungi</taxon>
        <taxon>Fungi incertae sedis</taxon>
        <taxon>Microsporidia</taxon>
        <taxon>Nematocida</taxon>
    </lineage>
</organism>
<name>A0A086J5R2_NEMA1</name>
<feature type="transmembrane region" description="Helical" evidence="1">
    <location>
        <begin position="121"/>
        <end position="139"/>
    </location>
</feature>
<evidence type="ECO:0000256" key="1">
    <source>
        <dbReference type="SAM" id="Phobius"/>
    </source>
</evidence>
<sequence length="225" mass="26231">MKIFHTDRIFFIISTFLLFLNETVYTLTISLIISCYIFMHTLSNKDAVTVALITTNIFMHKYIQESSHIHLMTWCFILARIIKPNNCCIKYNTYISYISLFISGVWSIYTFISGFGLERSIIKGCTLFCSMCPCPFIIGRPLISRYIYTGRLTETEGRSILRLLDIWGIIYNSIMIIINIFGEWMGFELTPGTSSFIMVHSTGVTYYIMWAKMRNRDIQKERGKK</sequence>
<proteinExistence type="predicted"/>
<feature type="transmembrane region" description="Helical" evidence="1">
    <location>
        <begin position="160"/>
        <end position="181"/>
    </location>
</feature>
<dbReference type="AlphaFoldDB" id="A0A086J5R2"/>
<evidence type="ECO:0000313" key="2">
    <source>
        <dbReference type="EMBL" id="KFG27480.1"/>
    </source>
</evidence>